<protein>
    <submittedName>
        <fullName evidence="2">Ig-like domain-containing protein</fullName>
    </submittedName>
</protein>
<dbReference type="WBParaSite" id="PS1159_v2.g20398.t1">
    <property type="protein sequence ID" value="PS1159_v2.g20398.t1"/>
    <property type="gene ID" value="PS1159_v2.g20398"/>
</dbReference>
<reference evidence="2" key="1">
    <citation type="submission" date="2022-11" db="UniProtKB">
        <authorList>
            <consortium name="WormBaseParasite"/>
        </authorList>
    </citation>
    <scope>IDENTIFICATION</scope>
</reference>
<organism evidence="1 2">
    <name type="scientific">Panagrolaimus sp. PS1159</name>
    <dbReference type="NCBI Taxonomy" id="55785"/>
    <lineage>
        <taxon>Eukaryota</taxon>
        <taxon>Metazoa</taxon>
        <taxon>Ecdysozoa</taxon>
        <taxon>Nematoda</taxon>
        <taxon>Chromadorea</taxon>
        <taxon>Rhabditida</taxon>
        <taxon>Tylenchina</taxon>
        <taxon>Panagrolaimomorpha</taxon>
        <taxon>Panagrolaimoidea</taxon>
        <taxon>Panagrolaimidae</taxon>
        <taxon>Panagrolaimus</taxon>
    </lineage>
</organism>
<accession>A0AC35FSE4</accession>
<evidence type="ECO:0000313" key="2">
    <source>
        <dbReference type="WBParaSite" id="PS1159_v2.g20398.t1"/>
    </source>
</evidence>
<dbReference type="Proteomes" id="UP000887580">
    <property type="component" value="Unplaced"/>
</dbReference>
<evidence type="ECO:0000313" key="1">
    <source>
        <dbReference type="Proteomes" id="UP000887580"/>
    </source>
</evidence>
<proteinExistence type="predicted"/>
<sequence>MFNFGNLFHFYFTTATFIVAFNTGLNNNNNSTNNTEICPNLCECYLNVVTCVRKQFTEIPNNIPRNTQVLNLNGNLIQNISLNSFINLSNLSVLILNSNRIEAIETKIFNILSNLKQLELRDNRLTSVPVGLRQLTTLEKLDLRLNSINELKENDLIEISHVKIVDLAKNRIRGWPTVNFENFNDSKLITLDLANNEIDILYPNAFRMFRKLTHLRLARNKLDKIERTAFGDSVKILDLSRNRIRKINSLNFASQSRLESLSLNRNLIDALEPGAFHGVSNLQMLNLSSNRLQFISEGLFGLTNLSKLDLSVNEFRIASEKMWAYVENLQWLSLSNNHITELTSYAFQPLGRLTHLSLSRNQLKSVSKKSFIGLNALEELDMSFNELAVCVEDGSILQNTSLNTLKKLDFSSNLIATIPANAFQGFKNLKSLDLSSNPIATIFVGAFDSLQLKELKISTSVLICDCRITWFTPWLQHANLSSEDITAKCDHPTAFHGIDVRSIENSKLLCANHSPQSKITMQPLPLVIAQNGKDVHLHCKGYGASPLNIQWKIFENDIDRVLEEDSTLKVYINHTKDEENPDNEFIYSELLLRNVTVTDQAEYQCVVKNRHGSAYSIHSTLEIHDLPQFIIIPPKDIAALSGDTIWIPCKAAGIPEPVISYQKDREHMFNAAKEKRVYVADKSDGLYLLRVNKNDEGTYSCIATNDAGQTSASTRLMVFETGFTNTLLNTTAEEGTPLILFCRGSVSIPFNIHWYINGTRIKPNDNSYGITFKGASNEMLVAASSNLFNTGYYRCELRVTEKELLLQAQSSYIKIYSKNQNGNNAMYIPIHHLYPTSQTPTIPSTVMTTTSIISPYRPPPAFTTIIIPTEYTVPNTEIITTKKRLGTSRVPSNRSPSSTTTSSSSSIPKNHPGFFKIIYREFVNEYKSWSYPYQILLIFFVSFSFLFLAILCYCGICLRICRGIKKRRQYRSDLRSDSFRTDFNVTKHLVIQYQEDTSMSPSSTNSTSCTTYASLTPKSESVHTVEANRPISNKASLIKCI</sequence>
<name>A0AC35FSE4_9BILA</name>